<evidence type="ECO:0000313" key="7">
    <source>
        <dbReference type="EMBL" id="KAA9153530.1"/>
    </source>
</evidence>
<dbReference type="InterPro" id="IPR011701">
    <property type="entry name" value="MFS"/>
</dbReference>
<dbReference type="EMBL" id="VMNW02000075">
    <property type="protein sequence ID" value="KAA9153530.1"/>
    <property type="molecule type" value="Genomic_DNA"/>
</dbReference>
<dbReference type="CDD" id="cd17324">
    <property type="entry name" value="MFS_NepI_like"/>
    <property type="match status" value="1"/>
</dbReference>
<feature type="transmembrane region" description="Helical" evidence="5">
    <location>
        <begin position="336"/>
        <end position="356"/>
    </location>
</feature>
<evidence type="ECO:0000256" key="3">
    <source>
        <dbReference type="ARBA" id="ARBA00022989"/>
    </source>
</evidence>
<accession>A0A5N0UTU4</accession>
<dbReference type="GO" id="GO:0022857">
    <property type="term" value="F:transmembrane transporter activity"/>
    <property type="evidence" value="ECO:0007669"/>
    <property type="project" value="InterPro"/>
</dbReference>
<feature type="transmembrane region" description="Helical" evidence="5">
    <location>
        <begin position="46"/>
        <end position="64"/>
    </location>
</feature>
<proteinExistence type="predicted"/>
<name>A0A5N0UTU4_9PSEU</name>
<dbReference type="Gene3D" id="1.20.1250.20">
    <property type="entry name" value="MFS general substrate transporter like domains"/>
    <property type="match status" value="1"/>
</dbReference>
<sequence length="394" mass="40706">MAHARGLRLVMVVLAFACGATVANLYYPQPLLDEISSAFSVSRGSAALVVTLTQLGYAAGLALLMPLGDLLENRKLSSRTLVFTALALVVAGISPGFGLFLAASVLIGLTSVVAQILIPFAAHLAPEEQRGRFVGTVMTGLLLGILLARTVSSFVAGAWGWRTIYLVSAVLMVLVAVAVRRLLPSLAPTHTAGYPQLMRSILTLVREEPALRRRAVCQALMFGAFSAFWTSIAFELTKEHGLSQTGIGVFALVGAGGAAAAPLAGRLGDRGHGAIGSGVALALATVALVVADLGSRSLVVLAVAGVVLDLAVQGHQVFSQREIYGLRADARARINTVFMTTIFVGGALASAIAGTLYDAAGWPGATLFGAALPLVGLGVWAVSFRRARVAVPVG</sequence>
<feature type="transmembrane region" description="Helical" evidence="5">
    <location>
        <begin position="76"/>
        <end position="93"/>
    </location>
</feature>
<evidence type="ECO:0000259" key="6">
    <source>
        <dbReference type="PROSITE" id="PS50850"/>
    </source>
</evidence>
<evidence type="ECO:0000256" key="2">
    <source>
        <dbReference type="ARBA" id="ARBA00022692"/>
    </source>
</evidence>
<dbReference type="InterPro" id="IPR020846">
    <property type="entry name" value="MFS_dom"/>
</dbReference>
<feature type="transmembrane region" description="Helical" evidence="5">
    <location>
        <begin position="7"/>
        <end position="26"/>
    </location>
</feature>
<feature type="transmembrane region" description="Helical" evidence="5">
    <location>
        <begin position="99"/>
        <end position="121"/>
    </location>
</feature>
<protein>
    <submittedName>
        <fullName evidence="7">MFS transporter</fullName>
    </submittedName>
</protein>
<dbReference type="Proteomes" id="UP000319769">
    <property type="component" value="Unassembled WGS sequence"/>
</dbReference>
<dbReference type="PANTHER" id="PTHR42910:SF1">
    <property type="entry name" value="MAJOR FACILITATOR SUPERFAMILY (MFS) PROFILE DOMAIN-CONTAINING PROTEIN"/>
    <property type="match status" value="1"/>
</dbReference>
<keyword evidence="2 5" id="KW-0812">Transmembrane</keyword>
<feature type="transmembrane region" description="Helical" evidence="5">
    <location>
        <begin position="215"/>
        <end position="234"/>
    </location>
</feature>
<dbReference type="Pfam" id="PF07690">
    <property type="entry name" value="MFS_1"/>
    <property type="match status" value="1"/>
</dbReference>
<feature type="transmembrane region" description="Helical" evidence="5">
    <location>
        <begin position="133"/>
        <end position="151"/>
    </location>
</feature>
<dbReference type="PROSITE" id="PS50850">
    <property type="entry name" value="MFS"/>
    <property type="match status" value="1"/>
</dbReference>
<evidence type="ECO:0000313" key="8">
    <source>
        <dbReference type="Proteomes" id="UP000319769"/>
    </source>
</evidence>
<dbReference type="InterPro" id="IPR036259">
    <property type="entry name" value="MFS_trans_sf"/>
</dbReference>
<evidence type="ECO:0000256" key="5">
    <source>
        <dbReference type="SAM" id="Phobius"/>
    </source>
</evidence>
<keyword evidence="3 5" id="KW-1133">Transmembrane helix</keyword>
<dbReference type="SUPFAM" id="SSF103473">
    <property type="entry name" value="MFS general substrate transporter"/>
    <property type="match status" value="1"/>
</dbReference>
<reference evidence="7" key="1">
    <citation type="submission" date="2019-09" db="EMBL/GenBank/DDBJ databases">
        <authorList>
            <person name="Teo W.F.A."/>
            <person name="Duangmal K."/>
        </authorList>
    </citation>
    <scope>NUCLEOTIDE SEQUENCE [LARGE SCALE GENOMIC DNA]</scope>
    <source>
        <strain evidence="7">K81G1</strain>
    </source>
</reference>
<feature type="transmembrane region" description="Helical" evidence="5">
    <location>
        <begin position="362"/>
        <end position="382"/>
    </location>
</feature>
<dbReference type="RefSeq" id="WP_144753405.1">
    <property type="nucleotide sequence ID" value="NZ_VMNW02000075.1"/>
</dbReference>
<evidence type="ECO:0000256" key="4">
    <source>
        <dbReference type="ARBA" id="ARBA00023136"/>
    </source>
</evidence>
<comment type="subcellular location">
    <subcellularLocation>
        <location evidence="1">Cell membrane</location>
        <topology evidence="1">Multi-pass membrane protein</topology>
    </subcellularLocation>
</comment>
<dbReference type="OrthoDB" id="9815356at2"/>
<keyword evidence="8" id="KW-1185">Reference proteome</keyword>
<comment type="caution">
    <text evidence="7">The sequence shown here is derived from an EMBL/GenBank/DDBJ whole genome shotgun (WGS) entry which is preliminary data.</text>
</comment>
<feature type="transmembrane region" description="Helical" evidence="5">
    <location>
        <begin position="246"/>
        <end position="265"/>
    </location>
</feature>
<keyword evidence="4 5" id="KW-0472">Membrane</keyword>
<evidence type="ECO:0000256" key="1">
    <source>
        <dbReference type="ARBA" id="ARBA00004651"/>
    </source>
</evidence>
<gene>
    <name evidence="7" type="ORF">FPZ12_034355</name>
</gene>
<feature type="transmembrane region" description="Helical" evidence="5">
    <location>
        <begin position="272"/>
        <end position="291"/>
    </location>
</feature>
<feature type="domain" description="Major facilitator superfamily (MFS) profile" evidence="6">
    <location>
        <begin position="7"/>
        <end position="388"/>
    </location>
</feature>
<feature type="transmembrane region" description="Helical" evidence="5">
    <location>
        <begin position="163"/>
        <end position="183"/>
    </location>
</feature>
<dbReference type="AlphaFoldDB" id="A0A5N0UTU4"/>
<feature type="transmembrane region" description="Helical" evidence="5">
    <location>
        <begin position="297"/>
        <end position="315"/>
    </location>
</feature>
<dbReference type="PANTHER" id="PTHR42910">
    <property type="entry name" value="TRANSPORTER SCO4007-RELATED"/>
    <property type="match status" value="1"/>
</dbReference>
<organism evidence="7 8">
    <name type="scientific">Amycolatopsis acidicola</name>
    <dbReference type="NCBI Taxonomy" id="2596893"/>
    <lineage>
        <taxon>Bacteria</taxon>
        <taxon>Bacillati</taxon>
        <taxon>Actinomycetota</taxon>
        <taxon>Actinomycetes</taxon>
        <taxon>Pseudonocardiales</taxon>
        <taxon>Pseudonocardiaceae</taxon>
        <taxon>Amycolatopsis</taxon>
    </lineage>
</organism>
<dbReference type="GO" id="GO:0005886">
    <property type="term" value="C:plasma membrane"/>
    <property type="evidence" value="ECO:0007669"/>
    <property type="project" value="UniProtKB-SubCell"/>
</dbReference>